<name>A0A4U2Z6Y9_9BACI</name>
<dbReference type="AlphaFoldDB" id="A0A4U2Z6Y9"/>
<accession>A0A4U2Z6Y9</accession>
<feature type="non-terminal residue" evidence="1">
    <location>
        <position position="1"/>
    </location>
</feature>
<reference evidence="1 2" key="1">
    <citation type="submission" date="2019-04" db="EMBL/GenBank/DDBJ databases">
        <title>Lysinibacillus genome sequencing.</title>
        <authorList>
            <person name="Dunlap C."/>
        </authorList>
    </citation>
    <scope>NUCLEOTIDE SEQUENCE [LARGE SCALE GENOMIC DNA]</scope>
    <source>
        <strain evidence="1 2">CCTCC AB 2010389</strain>
    </source>
</reference>
<proteinExistence type="predicted"/>
<protein>
    <submittedName>
        <fullName evidence="1">Uncharacterized protein</fullName>
    </submittedName>
</protein>
<evidence type="ECO:0000313" key="2">
    <source>
        <dbReference type="Proteomes" id="UP000308744"/>
    </source>
</evidence>
<comment type="caution">
    <text evidence="1">The sequence shown here is derived from an EMBL/GenBank/DDBJ whole genome shotgun (WGS) entry which is preliminary data.</text>
</comment>
<evidence type="ECO:0000313" key="1">
    <source>
        <dbReference type="EMBL" id="TKI69754.1"/>
    </source>
</evidence>
<organism evidence="1 2">
    <name type="scientific">Lysinibacillus mangiferihumi</name>
    <dbReference type="NCBI Taxonomy" id="1130819"/>
    <lineage>
        <taxon>Bacteria</taxon>
        <taxon>Bacillati</taxon>
        <taxon>Bacillota</taxon>
        <taxon>Bacilli</taxon>
        <taxon>Bacillales</taxon>
        <taxon>Bacillaceae</taxon>
        <taxon>Lysinibacillus</taxon>
    </lineage>
</organism>
<keyword evidence="2" id="KW-1185">Reference proteome</keyword>
<dbReference type="Proteomes" id="UP000308744">
    <property type="component" value="Unassembled WGS sequence"/>
</dbReference>
<dbReference type="EMBL" id="SZPU01000024">
    <property type="protein sequence ID" value="TKI69754.1"/>
    <property type="molecule type" value="Genomic_DNA"/>
</dbReference>
<gene>
    <name evidence="1" type="ORF">FC756_08930</name>
</gene>
<sequence>YQKENAQKKLLGTLIVFAMTEKEYILQLDYKEDLEDYLSSMKNEWNTKTKLVQFILNNDQNYYAWVPADASIEAMYEVIMKEVR</sequence>